<evidence type="ECO:0000313" key="5">
    <source>
        <dbReference type="Proteomes" id="UP000002943"/>
    </source>
</evidence>
<comment type="caution">
    <text evidence="4">The sequence shown here is derived from an EMBL/GenBank/DDBJ whole genome shotgun (WGS) entry which is preliminary data.</text>
</comment>
<protein>
    <submittedName>
        <fullName evidence="4">Methyltransferase</fullName>
    </submittedName>
</protein>
<dbReference type="EMBL" id="AEIU01000068">
    <property type="protein sequence ID" value="EFP96883.1"/>
    <property type="molecule type" value="Genomic_DNA"/>
</dbReference>
<sequence length="249" mass="28779">MAIFRDAKHYSKNSSVQASESRYLIDKLNICFKNKKVLDVGCGDGKVSHSISNMGATVTGVDASIAMVEFASERYPNCQFIHQKAEELQLHNSKYDIITSFNCLHWIANIEKALGSIRSRLNAEGTFIGLIYPRCDELWEAAEWCESLPGYTERAKSFRNPYNFHTKEKMFDLLSDAGFQNIEIWQEERQTVFFEVKRFKDYIIGWLPHCSHFGHNLIHDWYPKYAELSQQKGADKVVMSYKTIFFIAS</sequence>
<proteinExistence type="predicted"/>
<evidence type="ECO:0000259" key="3">
    <source>
        <dbReference type="Pfam" id="PF13649"/>
    </source>
</evidence>
<evidence type="ECO:0000313" key="4">
    <source>
        <dbReference type="EMBL" id="EFP96883.1"/>
    </source>
</evidence>
<dbReference type="CDD" id="cd02440">
    <property type="entry name" value="AdoMet_MTases"/>
    <property type="match status" value="1"/>
</dbReference>
<dbReference type="Proteomes" id="UP000002943">
    <property type="component" value="Unassembled WGS sequence"/>
</dbReference>
<accession>E3BIV7</accession>
<dbReference type="eggNOG" id="COG4106">
    <property type="taxonomic scope" value="Bacteria"/>
</dbReference>
<dbReference type="Pfam" id="PF13649">
    <property type="entry name" value="Methyltransf_25"/>
    <property type="match status" value="1"/>
</dbReference>
<dbReference type="PANTHER" id="PTHR43861">
    <property type="entry name" value="TRANS-ACONITATE 2-METHYLTRANSFERASE-RELATED"/>
    <property type="match status" value="1"/>
</dbReference>
<evidence type="ECO:0000256" key="1">
    <source>
        <dbReference type="ARBA" id="ARBA00022603"/>
    </source>
</evidence>
<feature type="domain" description="Methyltransferase" evidence="3">
    <location>
        <begin position="37"/>
        <end position="125"/>
    </location>
</feature>
<dbReference type="AlphaFoldDB" id="E3BIV7"/>
<dbReference type="SUPFAM" id="SSF53335">
    <property type="entry name" value="S-adenosyl-L-methionine-dependent methyltransferases"/>
    <property type="match status" value="1"/>
</dbReference>
<dbReference type="GO" id="GO:0032259">
    <property type="term" value="P:methylation"/>
    <property type="evidence" value="ECO:0007669"/>
    <property type="project" value="UniProtKB-KW"/>
</dbReference>
<keyword evidence="2 4" id="KW-0808">Transferase</keyword>
<dbReference type="STRING" id="796620.VIBC2010_19735"/>
<dbReference type="RefSeq" id="WP_009600944.1">
    <property type="nucleotide sequence ID" value="NZ_AEIU01000068.1"/>
</dbReference>
<dbReference type="GO" id="GO:0008168">
    <property type="term" value="F:methyltransferase activity"/>
    <property type="evidence" value="ECO:0007669"/>
    <property type="project" value="UniProtKB-KW"/>
</dbReference>
<reference evidence="4 5" key="1">
    <citation type="journal article" date="2012" name="Int. J. Syst. Evol. Microbiol.">
        <title>Vibrio caribbeanicus sp. nov., isolated from the marine sponge Scleritoderma cyanea.</title>
        <authorList>
            <person name="Hoffmann M."/>
            <person name="Monday S.R."/>
            <person name="Allard M.W."/>
            <person name="Strain E.A."/>
            <person name="Whittaker P."/>
            <person name="Naum M."/>
            <person name="McCarthy P.J."/>
            <person name="Lopez J.V."/>
            <person name="Fischer M."/>
            <person name="Brown E.W."/>
        </authorList>
    </citation>
    <scope>NUCLEOTIDE SEQUENCE [LARGE SCALE GENOMIC DNA]</scope>
    <source>
        <strain evidence="4 5">ATCC BAA-2122</strain>
    </source>
</reference>
<dbReference type="InterPro" id="IPR041698">
    <property type="entry name" value="Methyltransf_25"/>
</dbReference>
<dbReference type="PANTHER" id="PTHR43861:SF1">
    <property type="entry name" value="TRANS-ACONITATE 2-METHYLTRANSFERASE"/>
    <property type="match status" value="1"/>
</dbReference>
<evidence type="ECO:0000256" key="2">
    <source>
        <dbReference type="ARBA" id="ARBA00022679"/>
    </source>
</evidence>
<dbReference type="Gene3D" id="3.40.50.150">
    <property type="entry name" value="Vaccinia Virus protein VP39"/>
    <property type="match status" value="1"/>
</dbReference>
<keyword evidence="1 4" id="KW-0489">Methyltransferase</keyword>
<dbReference type="InterPro" id="IPR029063">
    <property type="entry name" value="SAM-dependent_MTases_sf"/>
</dbReference>
<dbReference type="OrthoDB" id="9760689at2"/>
<organism evidence="4 5">
    <name type="scientific">Vibrio caribbeanicus ATCC BAA-2122</name>
    <dbReference type="NCBI Taxonomy" id="796620"/>
    <lineage>
        <taxon>Bacteria</taxon>
        <taxon>Pseudomonadati</taxon>
        <taxon>Pseudomonadota</taxon>
        <taxon>Gammaproteobacteria</taxon>
        <taxon>Vibrionales</taxon>
        <taxon>Vibrionaceae</taxon>
        <taxon>Vibrio</taxon>
    </lineage>
</organism>
<keyword evidence="5" id="KW-1185">Reference proteome</keyword>
<gene>
    <name evidence="4" type="ORF">VIBC2010_19735</name>
</gene>
<name>E3BIV7_9VIBR</name>